<protein>
    <submittedName>
        <fullName evidence="6">ABC transporter ATP-binding protein</fullName>
    </submittedName>
</protein>
<evidence type="ECO:0000256" key="4">
    <source>
        <dbReference type="ARBA" id="ARBA00022840"/>
    </source>
</evidence>
<name>A0A9Q5BW35_STRSU</name>
<sequence>MQHQVIQTSNLSKSYDGRIILEKINFTLNQGEIYGLLGRNGAGKTTFIKAILGLIEMDSGEVRILSEKLSGEFSKDLLYRVGVVLDSAAFYPNLTGKENLSIFAKLRGISLKQVDQALQVVGLYGEDRKLFKQYSLGMKQRLAIANAIMHHPQILILDEPTNGLDPIGILEMRRYLKELSTNQGISILISSHIISELEKLVDRVGILHNAHLIAEKSMKGLVSDTEQNTVHLTVSDAHQAKEVLCKFKLKGVVSILSDVDLELQGGPSDFDIAAVSAILKENGIVLKEYFYRNHESLEDYFERITGGEGIA</sequence>
<reference evidence="6" key="1">
    <citation type="submission" date="2020-05" db="EMBL/GenBank/DDBJ databases">
        <title>Linking phenotype, genotype and ecology: antimicrobial resistance in the zoonotic pathogen Streptococcus suis.</title>
        <authorList>
            <person name="Hadjirin N.F."/>
            <person name="Miller E.L."/>
            <person name="Murray G.R."/>
            <person name="Yen P.L.K."/>
            <person name="Phuc H.D."/>
            <person name="Wileman T.M."/>
            <person name="Hernandez-Garcia J."/>
            <person name="Williamson S.M."/>
            <person name="Parkhill J."/>
            <person name="Maskell D.J."/>
            <person name="Zhou R."/>
            <person name="Fittipaldi N."/>
            <person name="Gottschalk M."/>
            <person name="Tucker A.D.W."/>
            <person name="Hoa N.T."/>
            <person name="Welch J."/>
            <person name="Weinert L.A."/>
        </authorList>
    </citation>
    <scope>NUCLEOTIDE SEQUENCE</scope>
    <source>
        <strain evidence="6">TMW_SS111</strain>
    </source>
</reference>
<dbReference type="SUPFAM" id="SSF52540">
    <property type="entry name" value="P-loop containing nucleoside triphosphate hydrolases"/>
    <property type="match status" value="1"/>
</dbReference>
<dbReference type="InterPro" id="IPR003439">
    <property type="entry name" value="ABC_transporter-like_ATP-bd"/>
</dbReference>
<dbReference type="PANTHER" id="PTHR43335:SF4">
    <property type="entry name" value="ABC TRANSPORTER, ATP-BINDING PROTEIN"/>
    <property type="match status" value="1"/>
</dbReference>
<dbReference type="InterPro" id="IPR017871">
    <property type="entry name" value="ABC_transporter-like_CS"/>
</dbReference>
<evidence type="ECO:0000313" key="6">
    <source>
        <dbReference type="EMBL" id="NQP82579.1"/>
    </source>
</evidence>
<proteinExistence type="inferred from homology"/>
<comment type="caution">
    <text evidence="6">The sequence shown here is derived from an EMBL/GenBank/DDBJ whole genome shotgun (WGS) entry which is preliminary data.</text>
</comment>
<keyword evidence="3" id="KW-0547">Nucleotide-binding</keyword>
<dbReference type="InterPro" id="IPR003593">
    <property type="entry name" value="AAA+_ATPase"/>
</dbReference>
<keyword evidence="2" id="KW-0813">Transport</keyword>
<dbReference type="GO" id="GO:0005524">
    <property type="term" value="F:ATP binding"/>
    <property type="evidence" value="ECO:0007669"/>
    <property type="project" value="UniProtKB-KW"/>
</dbReference>
<dbReference type="AlphaFoldDB" id="A0A9Q5BW35"/>
<comment type="similarity">
    <text evidence="1">Belongs to the ABC transporter superfamily.</text>
</comment>
<dbReference type="PROSITE" id="PS50893">
    <property type="entry name" value="ABC_TRANSPORTER_2"/>
    <property type="match status" value="1"/>
</dbReference>
<dbReference type="Proteomes" id="UP000748881">
    <property type="component" value="Unassembled WGS sequence"/>
</dbReference>
<dbReference type="EMBL" id="JABLKP010000002">
    <property type="protein sequence ID" value="NQP82579.1"/>
    <property type="molecule type" value="Genomic_DNA"/>
</dbReference>
<dbReference type="Pfam" id="PF00005">
    <property type="entry name" value="ABC_tran"/>
    <property type="match status" value="1"/>
</dbReference>
<dbReference type="InterPro" id="IPR027417">
    <property type="entry name" value="P-loop_NTPase"/>
</dbReference>
<evidence type="ECO:0000259" key="5">
    <source>
        <dbReference type="PROSITE" id="PS50893"/>
    </source>
</evidence>
<evidence type="ECO:0000256" key="2">
    <source>
        <dbReference type="ARBA" id="ARBA00022448"/>
    </source>
</evidence>
<evidence type="ECO:0000313" key="7">
    <source>
        <dbReference type="Proteomes" id="UP000748881"/>
    </source>
</evidence>
<dbReference type="PANTHER" id="PTHR43335">
    <property type="entry name" value="ABC TRANSPORTER, ATP-BINDING PROTEIN"/>
    <property type="match status" value="1"/>
</dbReference>
<dbReference type="RefSeq" id="WP_029188090.1">
    <property type="nucleotide sequence ID" value="NZ_CP102135.1"/>
</dbReference>
<dbReference type="SMART" id="SM00382">
    <property type="entry name" value="AAA"/>
    <property type="match status" value="1"/>
</dbReference>
<evidence type="ECO:0000256" key="1">
    <source>
        <dbReference type="ARBA" id="ARBA00005417"/>
    </source>
</evidence>
<feature type="domain" description="ABC transporter" evidence="5">
    <location>
        <begin position="6"/>
        <end position="234"/>
    </location>
</feature>
<dbReference type="Gene3D" id="3.40.50.300">
    <property type="entry name" value="P-loop containing nucleotide triphosphate hydrolases"/>
    <property type="match status" value="1"/>
</dbReference>
<gene>
    <name evidence="6" type="ORF">HO898_02205</name>
</gene>
<evidence type="ECO:0000256" key="3">
    <source>
        <dbReference type="ARBA" id="ARBA00022741"/>
    </source>
</evidence>
<keyword evidence="4 6" id="KW-0067">ATP-binding</keyword>
<dbReference type="GO" id="GO:0016887">
    <property type="term" value="F:ATP hydrolysis activity"/>
    <property type="evidence" value="ECO:0007669"/>
    <property type="project" value="InterPro"/>
</dbReference>
<organism evidence="6 7">
    <name type="scientific">Streptococcus suis</name>
    <dbReference type="NCBI Taxonomy" id="1307"/>
    <lineage>
        <taxon>Bacteria</taxon>
        <taxon>Bacillati</taxon>
        <taxon>Bacillota</taxon>
        <taxon>Bacilli</taxon>
        <taxon>Lactobacillales</taxon>
        <taxon>Streptococcaceae</taxon>
        <taxon>Streptococcus</taxon>
    </lineage>
</organism>
<accession>A0A9Q5BW35</accession>
<dbReference type="PROSITE" id="PS00211">
    <property type="entry name" value="ABC_TRANSPORTER_1"/>
    <property type="match status" value="1"/>
</dbReference>